<keyword evidence="3 9" id="KW-0812">Transmembrane</keyword>
<feature type="transmembrane region" description="Helical" evidence="10">
    <location>
        <begin position="112"/>
        <end position="133"/>
    </location>
</feature>
<feature type="transmembrane region" description="Helical" evidence="10">
    <location>
        <begin position="485"/>
        <end position="512"/>
    </location>
</feature>
<evidence type="ECO:0000259" key="11">
    <source>
        <dbReference type="PROSITE" id="PS50262"/>
    </source>
</evidence>
<evidence type="ECO:0000256" key="7">
    <source>
        <dbReference type="ARBA" id="ARBA00023170"/>
    </source>
</evidence>
<dbReference type="GO" id="GO:0045202">
    <property type="term" value="C:synapse"/>
    <property type="evidence" value="ECO:0007669"/>
    <property type="project" value="GOC"/>
</dbReference>
<comment type="caution">
    <text evidence="12">The sequence shown here is derived from an EMBL/GenBank/DDBJ whole genome shotgun (WGS) entry which is preliminary data.</text>
</comment>
<dbReference type="GO" id="GO:0016907">
    <property type="term" value="F:G protein-coupled acetylcholine receptor activity"/>
    <property type="evidence" value="ECO:0007669"/>
    <property type="project" value="InterPro"/>
</dbReference>
<protein>
    <recommendedName>
        <fullName evidence="11">G-protein coupled receptors family 1 profile domain-containing protein</fullName>
    </recommendedName>
</protein>
<evidence type="ECO:0000256" key="2">
    <source>
        <dbReference type="ARBA" id="ARBA00022475"/>
    </source>
</evidence>
<dbReference type="STRING" id="947166.A0A1D1V3J0"/>
<keyword evidence="5 9" id="KW-0297">G-protein coupled receptor</keyword>
<dbReference type="GO" id="GO:0005886">
    <property type="term" value="C:plasma membrane"/>
    <property type="evidence" value="ECO:0007669"/>
    <property type="project" value="UniProtKB-SubCell"/>
</dbReference>
<dbReference type="Proteomes" id="UP000186922">
    <property type="component" value="Unassembled WGS sequence"/>
</dbReference>
<dbReference type="OrthoDB" id="10071887at2759"/>
<dbReference type="PROSITE" id="PS00237">
    <property type="entry name" value="G_PROTEIN_RECEP_F1_1"/>
    <property type="match status" value="1"/>
</dbReference>
<dbReference type="InterPro" id="IPR000995">
    <property type="entry name" value="Musac_Ach_rcpt"/>
</dbReference>
<dbReference type="InterPro" id="IPR017452">
    <property type="entry name" value="GPCR_Rhodpsn_7TM"/>
</dbReference>
<evidence type="ECO:0000256" key="3">
    <source>
        <dbReference type="ARBA" id="ARBA00022692"/>
    </source>
</evidence>
<dbReference type="Gene3D" id="1.20.1070.10">
    <property type="entry name" value="Rhodopsin 7-helix transmembrane proteins"/>
    <property type="match status" value="2"/>
</dbReference>
<dbReference type="GO" id="GO:0043410">
    <property type="term" value="P:positive regulation of MAPK cascade"/>
    <property type="evidence" value="ECO:0007669"/>
    <property type="project" value="TreeGrafter"/>
</dbReference>
<proteinExistence type="inferred from homology"/>
<evidence type="ECO:0000256" key="1">
    <source>
        <dbReference type="ARBA" id="ARBA00004651"/>
    </source>
</evidence>
<dbReference type="EMBL" id="BDGG01000002">
    <property type="protein sequence ID" value="GAU93018.1"/>
    <property type="molecule type" value="Genomic_DNA"/>
</dbReference>
<dbReference type="InterPro" id="IPR000276">
    <property type="entry name" value="GPCR_Rhodpsn"/>
</dbReference>
<dbReference type="PRINTS" id="PR00237">
    <property type="entry name" value="GPCRRHODOPSN"/>
</dbReference>
<dbReference type="SUPFAM" id="SSF81321">
    <property type="entry name" value="Family A G protein-coupled receptor-like"/>
    <property type="match status" value="1"/>
</dbReference>
<dbReference type="Pfam" id="PF00001">
    <property type="entry name" value="7tm_1"/>
    <property type="match status" value="1"/>
</dbReference>
<dbReference type="PANTHER" id="PTHR24248:SF204">
    <property type="entry name" value="HISTAMINE H1 RECEPTOR"/>
    <property type="match status" value="1"/>
</dbReference>
<keyword evidence="13" id="KW-1185">Reference proteome</keyword>
<comment type="subcellular location">
    <subcellularLocation>
        <location evidence="1">Cell membrane</location>
        <topology evidence="1">Multi-pass membrane protein</topology>
    </subcellularLocation>
</comment>
<evidence type="ECO:0000313" key="12">
    <source>
        <dbReference type="EMBL" id="GAU93018.1"/>
    </source>
</evidence>
<keyword evidence="6 10" id="KW-0472">Membrane</keyword>
<evidence type="ECO:0000256" key="6">
    <source>
        <dbReference type="ARBA" id="ARBA00023136"/>
    </source>
</evidence>
<keyword evidence="4 10" id="KW-1133">Transmembrane helix</keyword>
<dbReference type="PANTHER" id="PTHR24248">
    <property type="entry name" value="ADRENERGIC RECEPTOR-RELATED G-PROTEIN COUPLED RECEPTOR"/>
    <property type="match status" value="1"/>
</dbReference>
<dbReference type="SMART" id="SM01381">
    <property type="entry name" value="7TM_GPCR_Srsx"/>
    <property type="match status" value="1"/>
</dbReference>
<feature type="transmembrane region" description="Helical" evidence="10">
    <location>
        <begin position="199"/>
        <end position="221"/>
    </location>
</feature>
<feature type="transmembrane region" description="Helical" evidence="10">
    <location>
        <begin position="74"/>
        <end position="100"/>
    </location>
</feature>
<dbReference type="PRINTS" id="PR00243">
    <property type="entry name" value="MUSCARINICR"/>
</dbReference>
<evidence type="ECO:0000256" key="9">
    <source>
        <dbReference type="RuleBase" id="RU000688"/>
    </source>
</evidence>
<dbReference type="GO" id="GO:0071880">
    <property type="term" value="P:adenylate cyclase-activating adrenergic receptor signaling pathway"/>
    <property type="evidence" value="ECO:0007669"/>
    <property type="project" value="TreeGrafter"/>
</dbReference>
<evidence type="ECO:0000256" key="4">
    <source>
        <dbReference type="ARBA" id="ARBA00022989"/>
    </source>
</evidence>
<organism evidence="12 13">
    <name type="scientific">Ramazzottius varieornatus</name>
    <name type="common">Water bear</name>
    <name type="synonym">Tardigrade</name>
    <dbReference type="NCBI Taxonomy" id="947166"/>
    <lineage>
        <taxon>Eukaryota</taxon>
        <taxon>Metazoa</taxon>
        <taxon>Ecdysozoa</taxon>
        <taxon>Tardigrada</taxon>
        <taxon>Eutardigrada</taxon>
        <taxon>Parachela</taxon>
        <taxon>Hypsibioidea</taxon>
        <taxon>Ramazzottiidae</taxon>
        <taxon>Ramazzottius</taxon>
    </lineage>
</organism>
<name>A0A1D1V3J0_RAMVA</name>
<keyword evidence="8 9" id="KW-0807">Transducer</keyword>
<gene>
    <name evidence="12" type="primary">RvY_05018-1</name>
    <name evidence="12" type="synonym">RvY_05018.1</name>
    <name evidence="12" type="ORF">RvY_05018</name>
</gene>
<evidence type="ECO:0000256" key="10">
    <source>
        <dbReference type="SAM" id="Phobius"/>
    </source>
</evidence>
<feature type="transmembrane region" description="Helical" evidence="10">
    <location>
        <begin position="154"/>
        <end position="179"/>
    </location>
</feature>
<keyword evidence="7 9" id="KW-0675">Receptor</keyword>
<accession>A0A1D1V3J0</accession>
<evidence type="ECO:0000313" key="13">
    <source>
        <dbReference type="Proteomes" id="UP000186922"/>
    </source>
</evidence>
<keyword evidence="2" id="KW-1003">Cell membrane</keyword>
<dbReference type="AlphaFoldDB" id="A0A1D1V3J0"/>
<dbReference type="PROSITE" id="PS50262">
    <property type="entry name" value="G_PROTEIN_RECEP_F1_2"/>
    <property type="match status" value="1"/>
</dbReference>
<reference evidence="12 13" key="1">
    <citation type="journal article" date="2016" name="Nat. Commun.">
        <title>Extremotolerant tardigrade genome and improved radiotolerance of human cultured cells by tardigrade-unique protein.</title>
        <authorList>
            <person name="Hashimoto T."/>
            <person name="Horikawa D.D."/>
            <person name="Saito Y."/>
            <person name="Kuwahara H."/>
            <person name="Kozuka-Hata H."/>
            <person name="Shin-I T."/>
            <person name="Minakuchi Y."/>
            <person name="Ohishi K."/>
            <person name="Motoyama A."/>
            <person name="Aizu T."/>
            <person name="Enomoto A."/>
            <person name="Kondo K."/>
            <person name="Tanaka S."/>
            <person name="Hara Y."/>
            <person name="Koshikawa S."/>
            <person name="Sagara H."/>
            <person name="Miura T."/>
            <person name="Yokobori S."/>
            <person name="Miyagawa K."/>
            <person name="Suzuki Y."/>
            <person name="Kubo T."/>
            <person name="Oyama M."/>
            <person name="Kohara Y."/>
            <person name="Fujiyama A."/>
            <person name="Arakawa K."/>
            <person name="Katayama T."/>
            <person name="Toyoda A."/>
            <person name="Kunieda T."/>
        </authorList>
    </citation>
    <scope>NUCLEOTIDE SEQUENCE [LARGE SCALE GENOMIC DNA]</scope>
    <source>
        <strain evidence="12 13">YOKOZUNA-1</strain>
    </source>
</reference>
<feature type="transmembrane region" description="Helical" evidence="10">
    <location>
        <begin position="36"/>
        <end position="62"/>
    </location>
</feature>
<evidence type="ECO:0000256" key="5">
    <source>
        <dbReference type="ARBA" id="ARBA00023040"/>
    </source>
</evidence>
<evidence type="ECO:0000256" key="8">
    <source>
        <dbReference type="ARBA" id="ARBA00023224"/>
    </source>
</evidence>
<comment type="similarity">
    <text evidence="9">Belongs to the G-protein coupled receptor 1 family.</text>
</comment>
<sequence length="591" mass="66680">MMESDVERLPDSNSSLSFAHGTFPANNSTSELDLTAIIPLGIILSLLSIVTFLGNVMVLHAIRTEKKLQTVSNIFIMSLALADCNVGLFVMPISAVYALLGFWPFGLIVCNIWLVLDYVASTASIFNLFALSLDRFWSIISPLKYLKKRTRKRAIIMCSSVWILSCLWTIPVVGWHHFYKDGRRDVPSEVCDTEFAEEQVFKVVTAILNFYVPMAAMIALYGRIFHEIRVRAKSFAGTNDTVVHPDISHTRKPKKTITDNNHEGIEEKLNSTPAYNGFMLPENPTGVPQIVVETPDDGIPGKPKRRRIVEYDGITLIHLSDKYSSSENIAMEKFDDVDVSVEFDDDDEVPDMMLRLPSHTVDDDCVSLSDYDLEEDEPERVKPAKVKKLGKGPRFSRLRKFSLTRRLSTSSRKLSMAFPKAVEKPLQEESCVTETLVATRTVSDPTTPSPSSRKRLLTMLTKPAKEGKPSIKIDQPNKFKREKKAAFQLGVILGAFCLCFLPYFISFIITAFCPTCVSPSVHQLFTWLGYMNSTINPGLYPWTNANFRSAFRKMLRMPEVKKPVTYNQLHNKASVRPHQHGRVRKADIAQV</sequence>
<feature type="domain" description="G-protein coupled receptors family 1 profile" evidence="11">
    <location>
        <begin position="54"/>
        <end position="540"/>
    </location>
</feature>